<dbReference type="Proteomes" id="UP001501509">
    <property type="component" value="Unassembled WGS sequence"/>
</dbReference>
<dbReference type="EMBL" id="BAAATD010000031">
    <property type="protein sequence ID" value="GAA2639912.1"/>
    <property type="molecule type" value="Genomic_DNA"/>
</dbReference>
<evidence type="ECO:0000313" key="1">
    <source>
        <dbReference type="EMBL" id="GAA2639912.1"/>
    </source>
</evidence>
<gene>
    <name evidence="1" type="ORF">GCM10010411_95320</name>
</gene>
<comment type="caution">
    <text evidence="1">The sequence shown here is derived from an EMBL/GenBank/DDBJ whole genome shotgun (WGS) entry which is preliminary data.</text>
</comment>
<protein>
    <recommendedName>
        <fullName evidence="3">Transposase</fullName>
    </recommendedName>
</protein>
<organism evidence="1 2">
    <name type="scientific">Actinomadura fulvescens</name>
    <dbReference type="NCBI Taxonomy" id="46160"/>
    <lineage>
        <taxon>Bacteria</taxon>
        <taxon>Bacillati</taxon>
        <taxon>Actinomycetota</taxon>
        <taxon>Actinomycetes</taxon>
        <taxon>Streptosporangiales</taxon>
        <taxon>Thermomonosporaceae</taxon>
        <taxon>Actinomadura</taxon>
    </lineage>
</organism>
<dbReference type="SUPFAM" id="SSF53098">
    <property type="entry name" value="Ribonuclease H-like"/>
    <property type="match status" value="1"/>
</dbReference>
<reference evidence="1 2" key="1">
    <citation type="journal article" date="2019" name="Int. J. Syst. Evol. Microbiol.">
        <title>The Global Catalogue of Microorganisms (GCM) 10K type strain sequencing project: providing services to taxonomists for standard genome sequencing and annotation.</title>
        <authorList>
            <consortium name="The Broad Institute Genomics Platform"/>
            <consortium name="The Broad Institute Genome Sequencing Center for Infectious Disease"/>
            <person name="Wu L."/>
            <person name="Ma J."/>
        </authorList>
    </citation>
    <scope>NUCLEOTIDE SEQUENCE [LARGE SCALE GENOMIC DNA]</scope>
    <source>
        <strain evidence="1 2">JCM 6833</strain>
    </source>
</reference>
<evidence type="ECO:0000313" key="2">
    <source>
        <dbReference type="Proteomes" id="UP001501509"/>
    </source>
</evidence>
<proteinExistence type="predicted"/>
<evidence type="ECO:0008006" key="3">
    <source>
        <dbReference type="Google" id="ProtNLM"/>
    </source>
</evidence>
<dbReference type="InterPro" id="IPR012337">
    <property type="entry name" value="RNaseH-like_sf"/>
</dbReference>
<accession>A0ABN3R0A0</accession>
<name>A0ABN3R0A0_9ACTN</name>
<sequence>MWWSAWECGFVVGGGTSPTSPSGEGWLYLATVIDIGSRRVVGWATTDHLRTELVTDALKATYNNLHRRLFQLNQCRLVQIGSHAQ</sequence>
<keyword evidence="2" id="KW-1185">Reference proteome</keyword>